<dbReference type="Proteomes" id="UP000827284">
    <property type="component" value="Unassembled WGS sequence"/>
</dbReference>
<organism evidence="8 9">
    <name type="scientific">Entomortierella parvispora</name>
    <dbReference type="NCBI Taxonomy" id="205924"/>
    <lineage>
        <taxon>Eukaryota</taxon>
        <taxon>Fungi</taxon>
        <taxon>Fungi incertae sedis</taxon>
        <taxon>Mucoromycota</taxon>
        <taxon>Mortierellomycotina</taxon>
        <taxon>Mortierellomycetes</taxon>
        <taxon>Mortierellales</taxon>
        <taxon>Mortierellaceae</taxon>
        <taxon>Entomortierella</taxon>
    </lineage>
</organism>
<dbReference type="InterPro" id="IPR024318">
    <property type="entry name" value="Nro1/ETT1"/>
</dbReference>
<evidence type="ECO:0000256" key="3">
    <source>
        <dbReference type="ARBA" id="ARBA00023015"/>
    </source>
</evidence>
<dbReference type="EMBL" id="BQFW01000001">
    <property type="protein sequence ID" value="GJJ68158.1"/>
    <property type="molecule type" value="Genomic_DNA"/>
</dbReference>
<dbReference type="PANTHER" id="PTHR28290:SF1">
    <property type="entry name" value="ENHANCER OF TRANSLATION TERMINATION 1"/>
    <property type="match status" value="1"/>
</dbReference>
<keyword evidence="6" id="KW-0175">Coiled coil</keyword>
<evidence type="ECO:0000256" key="1">
    <source>
        <dbReference type="ARBA" id="ARBA00004123"/>
    </source>
</evidence>
<dbReference type="Pfam" id="PF12753">
    <property type="entry name" value="Nro1"/>
    <property type="match status" value="1"/>
</dbReference>
<reference evidence="8" key="1">
    <citation type="submission" date="2021-11" db="EMBL/GenBank/DDBJ databases">
        <authorList>
            <person name="Herlambang A."/>
            <person name="Guo Y."/>
            <person name="Takashima Y."/>
            <person name="Nishizawa T."/>
        </authorList>
    </citation>
    <scope>NUCLEOTIDE SEQUENCE</scope>
    <source>
        <strain evidence="8">E1425</strain>
    </source>
</reference>
<protein>
    <recommendedName>
        <fullName evidence="10">Enhancer of translation termination 1</fullName>
    </recommendedName>
</protein>
<proteinExistence type="inferred from homology"/>
<gene>
    <name evidence="8" type="ORF">EMPS_00504</name>
</gene>
<evidence type="ECO:0008006" key="10">
    <source>
        <dbReference type="Google" id="ProtNLM"/>
    </source>
</evidence>
<dbReference type="GO" id="GO:0005634">
    <property type="term" value="C:nucleus"/>
    <property type="evidence" value="ECO:0007669"/>
    <property type="project" value="UniProtKB-SubCell"/>
</dbReference>
<dbReference type="PANTHER" id="PTHR28290">
    <property type="entry name" value="ENHANCER OF TRANSLATION TERMINATION 1"/>
    <property type="match status" value="1"/>
</dbReference>
<evidence type="ECO:0000256" key="4">
    <source>
        <dbReference type="ARBA" id="ARBA00023163"/>
    </source>
</evidence>
<evidence type="ECO:0000256" key="6">
    <source>
        <dbReference type="SAM" id="Coils"/>
    </source>
</evidence>
<evidence type="ECO:0000256" key="5">
    <source>
        <dbReference type="ARBA" id="ARBA00023242"/>
    </source>
</evidence>
<keyword evidence="3" id="KW-0805">Transcription regulation</keyword>
<evidence type="ECO:0000313" key="9">
    <source>
        <dbReference type="Proteomes" id="UP000827284"/>
    </source>
</evidence>
<keyword evidence="9" id="KW-1185">Reference proteome</keyword>
<comment type="similarity">
    <text evidence="2">Belongs to the ETT1 family.</text>
</comment>
<sequence>MAKAKRQPRGLGRSAAAAEESTSQDGQKNGVRFNPLSGEQKEKSSNQAESGAAGSESTPMEGQEETASLALKEGEAGDELAELRQTYEAAQKQFAETGAQEYLRGTIHECDRMLRNCGKEVYPSSEFNYIYASALHDFSLIGAEPEELNGFVELALEHISHAADLLEGDMENTEDWKWKYYLVAGKVYLQKADSLYEAQEASDSKKEFTRLGKEINTTLAQATNLLDAGFKLIPEGEEKHVVRLDSKSIEKVGAKEHEMVSAAVNVALHADRFEEYDQRKKWNTWALDAYRMVAKDTPESVEAWQGIATCLHSIVGWWADQADDEDEEQDDDEPEDEYSLPVYSTERGVMSLEALEAIKKAIELGRKSDSLSSDLLTLGAECHLNLVNIAVGDAAAAEQSKLAVALIKEAIATFPDPALEERYAEVLAEFEEIAGNEKKE</sequence>
<name>A0A9P3H1S5_9FUNG</name>
<reference evidence="8" key="2">
    <citation type="journal article" date="2022" name="Microbiol. Resour. Announc.">
        <title>Whole-Genome Sequence of Entomortierella parvispora E1425, a Mucoromycotan Fungus Associated with Burkholderiaceae-Related Endosymbiotic Bacteria.</title>
        <authorList>
            <person name="Herlambang A."/>
            <person name="Guo Y."/>
            <person name="Takashima Y."/>
            <person name="Narisawa K."/>
            <person name="Ohta H."/>
            <person name="Nishizawa T."/>
        </authorList>
    </citation>
    <scope>NUCLEOTIDE SEQUENCE</scope>
    <source>
        <strain evidence="8">E1425</strain>
    </source>
</reference>
<feature type="coiled-coil region" evidence="6">
    <location>
        <begin position="73"/>
        <end position="100"/>
    </location>
</feature>
<dbReference type="OrthoDB" id="5598057at2759"/>
<comment type="subcellular location">
    <subcellularLocation>
        <location evidence="1">Nucleus</location>
    </subcellularLocation>
</comment>
<keyword evidence="5" id="KW-0539">Nucleus</keyword>
<evidence type="ECO:0000256" key="7">
    <source>
        <dbReference type="SAM" id="MobiDB-lite"/>
    </source>
</evidence>
<dbReference type="GO" id="GO:2000640">
    <property type="term" value="P:positive regulation of SREBP signaling pathway"/>
    <property type="evidence" value="ECO:0007669"/>
    <property type="project" value="TreeGrafter"/>
</dbReference>
<comment type="caution">
    <text evidence="8">The sequence shown here is derived from an EMBL/GenBank/DDBJ whole genome shotgun (WGS) entry which is preliminary data.</text>
</comment>
<feature type="compositionally biased region" description="Polar residues" evidence="7">
    <location>
        <begin position="45"/>
        <end position="60"/>
    </location>
</feature>
<keyword evidence="4" id="KW-0804">Transcription</keyword>
<accession>A0A9P3H1S5</accession>
<evidence type="ECO:0000313" key="8">
    <source>
        <dbReference type="EMBL" id="GJJ68158.1"/>
    </source>
</evidence>
<evidence type="ECO:0000256" key="2">
    <source>
        <dbReference type="ARBA" id="ARBA00007273"/>
    </source>
</evidence>
<dbReference type="AlphaFoldDB" id="A0A9P3H1S5"/>
<feature type="region of interest" description="Disordered" evidence="7">
    <location>
        <begin position="1"/>
        <end position="67"/>
    </location>
</feature>